<evidence type="ECO:0000256" key="5">
    <source>
        <dbReference type="SAM" id="Coils"/>
    </source>
</evidence>
<evidence type="ECO:0000256" key="6">
    <source>
        <dbReference type="SAM" id="MobiDB-lite"/>
    </source>
</evidence>
<feature type="compositionally biased region" description="Low complexity" evidence="6">
    <location>
        <begin position="1010"/>
        <end position="1029"/>
    </location>
</feature>
<dbReference type="InterPro" id="IPR001965">
    <property type="entry name" value="Znf_PHD"/>
</dbReference>
<dbReference type="PROSITE" id="PS50016">
    <property type="entry name" value="ZF_PHD_2"/>
    <property type="match status" value="1"/>
</dbReference>
<feature type="region of interest" description="Disordered" evidence="6">
    <location>
        <begin position="598"/>
        <end position="1042"/>
    </location>
</feature>
<feature type="compositionally biased region" description="Acidic residues" evidence="6">
    <location>
        <begin position="186"/>
        <end position="219"/>
    </location>
</feature>
<keyword evidence="9" id="KW-1185">Reference proteome</keyword>
<gene>
    <name evidence="8" type="primary">FGENESH: predicted gene_15.107</name>
    <name evidence="8" type="ORF">BN2166_0068260</name>
</gene>
<feature type="compositionally biased region" description="Low complexity" evidence="6">
    <location>
        <begin position="427"/>
        <end position="461"/>
    </location>
</feature>
<feature type="region of interest" description="Disordered" evidence="6">
    <location>
        <begin position="405"/>
        <end position="531"/>
    </location>
</feature>
<protein>
    <submittedName>
        <fullName evidence="8">FGENESH: predicted gene_15.107 protein</fullName>
    </submittedName>
</protein>
<dbReference type="Proteomes" id="UP000199069">
    <property type="component" value="Unassembled WGS sequence"/>
</dbReference>
<feature type="compositionally biased region" description="Basic residues" evidence="6">
    <location>
        <begin position="156"/>
        <end position="170"/>
    </location>
</feature>
<sequence length="1346" mass="139918">MPAPGPLLLPALLPLPPVTRWTCPSQHQGIQLGGQPQQDHNGTLQFEEDLKDIPQALANYGGAAPAAPPAAQPGQMPHFPSVLQQPPPAVQGGPVAGIPVNPAPQNMQAPLTPQYGPDGNPLPPKRPRGRPRKVPGTESRGPATPASGADSPSGRGRPKARGRGRGRGRGGRGGGRGGKRMRASSDEDDFTGDTTESDADGEDDEQKSVDLNEEVDDDFGTGKMAPTTKFGRKVSKPKTFVPTNKPTIQRKKRAPMVNLDANLMCQVCNQGHSPPENRLVICEACNRGWHQLCSVPTIEHSVVDSTLPWFCNSCDAKVSATKTPIDVSAGEGWTTGRGEEKASYAEFAPLVDASSTSLPIWPANLPATVAEAKLQLLREAAEREAALERQAEELAAAQGLIPMQTPSAAGSEAGTPLTFDGALPGDTPARTAASRRAEAEAGPSTSGAASTSFAGAGPSTSQGLHTMGAQQPQASFAPPQPHQPASSVPLYLRQPFNAQPALSGTGGPSGSSVSPSGSPQPPFDIPVSASTSSAAAQANRYAPYAPAGSASPLPVPQQHAGFYGAGGGFGGAANGGYGSANAFAQGAGAPGGYEAMARSASGGAPPPELPLPVPPPFAASAATTTSTSPPIRPPRSSQRLSSQTTATTRTTLSSSSTQSSPPMRRPTSSLADSHLSSSTAATSLPDLEEKPVPSTSKLLPPIVLEEAHSMSEPMSRQGSTGGYSDLSWDEDWEFPRPPVPELAALSFPESTASSRTPRPGGDRVASQKAQTGGWLDPEGMGEDEREYLGVLSSRGGPHWMSGSEGESTSLQPSTSASKATRTNVDLRRSALQASSSLHPFSASQEQHHDHPEPPSRSVARGVPAILPIPPPTSPPQPEWPSLRAGFTKSPPSRSPSSFSQPPQSPPTSRAKSKRTSVLSTLAAPLAHLGRSRSTSSSSGSRDGGGRRSRLSTLFEGGSSRSSLTRSASTREAPTASASPSTLSRSASHLSTPGSAPPTNHHVRFLASPMSASPVEVSPRSASPRPASDSLLHPPPPKAAKMLGLKSSPAASIAERYRASERGSTLPPDLGLELSRSTAGKAAEVLGLGLSGAASQPRRRVVLPDWPATRSEIRPCEIAVAQLAKVVIEPAHLCATRPSFHNRTIALTRLPGFDHSQPSTYTLHAFVSPRSIDNEISRLEILPTSIVCAPAAGEAPPQAPAYLLKVTGWGYALSGGTRGLGSDEPQDMSWIVGTNDLGEYKDWLSMMKEAVRETRSTPAPVQTSSGQAIGADYRARQGLHVPVADYASSPPTSPTYSHTRSPHPASFSVSSTSFLDAEDSDEDAAELVDFLLPLPPSQAPAVTPRPK</sequence>
<dbReference type="STRING" id="5286.A0A0K3CR67"/>
<feature type="region of interest" description="Disordered" evidence="6">
    <location>
        <begin position="1285"/>
        <end position="1319"/>
    </location>
</feature>
<evidence type="ECO:0000256" key="2">
    <source>
        <dbReference type="ARBA" id="ARBA00022771"/>
    </source>
</evidence>
<keyword evidence="5" id="KW-0175">Coiled coil</keyword>
<dbReference type="EMBL" id="CWKI01000015">
    <property type="protein sequence ID" value="CTR10965.1"/>
    <property type="molecule type" value="Genomic_DNA"/>
</dbReference>
<dbReference type="Gene3D" id="3.30.40.10">
    <property type="entry name" value="Zinc/RING finger domain, C3HC4 (zinc finger)"/>
    <property type="match status" value="1"/>
</dbReference>
<feature type="compositionally biased region" description="Low complexity" evidence="6">
    <location>
        <begin position="950"/>
        <end position="991"/>
    </location>
</feature>
<dbReference type="InterPro" id="IPR013083">
    <property type="entry name" value="Znf_RING/FYVE/PHD"/>
</dbReference>
<evidence type="ECO:0000256" key="1">
    <source>
        <dbReference type="ARBA" id="ARBA00022723"/>
    </source>
</evidence>
<keyword evidence="3" id="KW-0862">Zinc</keyword>
<feature type="compositionally biased region" description="Polar residues" evidence="6">
    <location>
        <begin position="804"/>
        <end position="823"/>
    </location>
</feature>
<dbReference type="GO" id="GO:0008270">
    <property type="term" value="F:zinc ion binding"/>
    <property type="evidence" value="ECO:0007669"/>
    <property type="project" value="UniProtKB-KW"/>
</dbReference>
<accession>A0A0K3CR67</accession>
<evidence type="ECO:0000256" key="3">
    <source>
        <dbReference type="ARBA" id="ARBA00022833"/>
    </source>
</evidence>
<evidence type="ECO:0000313" key="9">
    <source>
        <dbReference type="Proteomes" id="UP000199069"/>
    </source>
</evidence>
<feature type="compositionally biased region" description="Low complexity" evidence="6">
    <location>
        <begin position="90"/>
        <end position="100"/>
    </location>
</feature>
<keyword evidence="1" id="KW-0479">Metal-binding</keyword>
<feature type="compositionally biased region" description="Low complexity" evidence="6">
    <location>
        <begin position="1287"/>
        <end position="1303"/>
    </location>
</feature>
<dbReference type="InterPro" id="IPR019786">
    <property type="entry name" value="Zinc_finger_PHD-type_CS"/>
</dbReference>
<feature type="coiled-coil region" evidence="5">
    <location>
        <begin position="370"/>
        <end position="397"/>
    </location>
</feature>
<name>A0A0K3CR67_RHOTO</name>
<feature type="compositionally biased region" description="Polar residues" evidence="6">
    <location>
        <begin position="23"/>
        <end position="44"/>
    </location>
</feature>
<feature type="compositionally biased region" description="Pro residues" evidence="6">
    <location>
        <begin position="866"/>
        <end position="878"/>
    </location>
</feature>
<organism evidence="8 9">
    <name type="scientific">Rhodotorula toruloides</name>
    <name type="common">Yeast</name>
    <name type="synonym">Rhodosporidium toruloides</name>
    <dbReference type="NCBI Taxonomy" id="5286"/>
    <lineage>
        <taxon>Eukaryota</taxon>
        <taxon>Fungi</taxon>
        <taxon>Dikarya</taxon>
        <taxon>Basidiomycota</taxon>
        <taxon>Pucciniomycotina</taxon>
        <taxon>Microbotryomycetes</taxon>
        <taxon>Sporidiobolales</taxon>
        <taxon>Sporidiobolaceae</taxon>
        <taxon>Rhodotorula</taxon>
    </lineage>
</organism>
<proteinExistence type="predicted"/>
<dbReference type="InterPro" id="IPR011011">
    <property type="entry name" value="Znf_FYVE_PHD"/>
</dbReference>
<evidence type="ECO:0000313" key="8">
    <source>
        <dbReference type="EMBL" id="CTR10965.1"/>
    </source>
</evidence>
<feature type="domain" description="PHD-type" evidence="7">
    <location>
        <begin position="262"/>
        <end position="317"/>
    </location>
</feature>
<dbReference type="Pfam" id="PF00628">
    <property type="entry name" value="PHD"/>
    <property type="match status" value="1"/>
</dbReference>
<dbReference type="SUPFAM" id="SSF57903">
    <property type="entry name" value="FYVE/PHD zinc finger"/>
    <property type="match status" value="1"/>
</dbReference>
<feature type="non-terminal residue" evidence="8">
    <location>
        <position position="1346"/>
    </location>
</feature>
<reference evidence="8 9" key="1">
    <citation type="submission" date="2015-07" db="EMBL/GenBank/DDBJ databases">
        <authorList>
            <person name="Cajimat M.N.B."/>
            <person name="Milazzo M.L."/>
            <person name="Fulhorst C.F."/>
        </authorList>
    </citation>
    <scope>NUCLEOTIDE SEQUENCE [LARGE SCALE GENOMIC DNA]</scope>
    <source>
        <strain evidence="8">Single colony</strain>
    </source>
</reference>
<feature type="compositionally biased region" description="Low complexity" evidence="6">
    <location>
        <begin position="931"/>
        <end position="940"/>
    </location>
</feature>
<feature type="region of interest" description="Disordered" evidence="6">
    <location>
        <begin position="23"/>
        <end position="244"/>
    </location>
</feature>
<evidence type="ECO:0000256" key="4">
    <source>
        <dbReference type="PROSITE-ProRule" id="PRU00146"/>
    </source>
</evidence>
<feature type="compositionally biased region" description="Low complexity" evidence="6">
    <location>
        <begin position="618"/>
        <end position="684"/>
    </location>
</feature>
<evidence type="ECO:0000259" key="7">
    <source>
        <dbReference type="PROSITE" id="PS50016"/>
    </source>
</evidence>
<feature type="compositionally biased region" description="Pro residues" evidence="6">
    <location>
        <begin position="604"/>
        <end position="617"/>
    </location>
</feature>
<feature type="compositionally biased region" description="Low complexity" evidence="6">
    <location>
        <begin position="55"/>
        <end position="65"/>
    </location>
</feature>
<dbReference type="InterPro" id="IPR019787">
    <property type="entry name" value="Znf_PHD-finger"/>
</dbReference>
<dbReference type="SMART" id="SM00249">
    <property type="entry name" value="PHD"/>
    <property type="match status" value="1"/>
</dbReference>
<feature type="compositionally biased region" description="Low complexity" evidence="6">
    <location>
        <begin position="886"/>
        <end position="909"/>
    </location>
</feature>
<feature type="compositionally biased region" description="Low complexity" evidence="6">
    <location>
        <begin position="469"/>
        <end position="487"/>
    </location>
</feature>
<dbReference type="CDD" id="cd15502">
    <property type="entry name" value="PHD_Phf1p_Phf2p_like"/>
    <property type="match status" value="1"/>
</dbReference>
<keyword evidence="2 4" id="KW-0863">Zinc-finger</keyword>
<dbReference type="PROSITE" id="PS01359">
    <property type="entry name" value="ZF_PHD_1"/>
    <property type="match status" value="1"/>
</dbReference>